<feature type="disulfide bond" evidence="7">
    <location>
        <begin position="220"/>
        <end position="296"/>
    </location>
</feature>
<dbReference type="RefSeq" id="XP_033798277.1">
    <property type="nucleotide sequence ID" value="XM_033942386.1"/>
</dbReference>
<dbReference type="GO" id="GO:0006665">
    <property type="term" value="P:sphingolipid metabolic process"/>
    <property type="evidence" value="ECO:0007669"/>
    <property type="project" value="UniProtKB-UniRule"/>
</dbReference>
<dbReference type="InterPro" id="IPR008139">
    <property type="entry name" value="SaposinB_dom"/>
</dbReference>
<organism evidence="10 11">
    <name type="scientific">Geotrypetes seraphini</name>
    <name type="common">Gaboon caecilian</name>
    <name type="synonym">Caecilia seraphini</name>
    <dbReference type="NCBI Taxonomy" id="260995"/>
    <lineage>
        <taxon>Eukaryota</taxon>
        <taxon>Metazoa</taxon>
        <taxon>Chordata</taxon>
        <taxon>Craniata</taxon>
        <taxon>Vertebrata</taxon>
        <taxon>Euteleostomi</taxon>
        <taxon>Amphibia</taxon>
        <taxon>Gymnophiona</taxon>
        <taxon>Geotrypetes</taxon>
    </lineage>
</organism>
<dbReference type="Proteomes" id="UP000515159">
    <property type="component" value="Chromosome 4"/>
</dbReference>
<dbReference type="SMART" id="SM00741">
    <property type="entry name" value="SapB"/>
    <property type="match status" value="4"/>
</dbReference>
<feature type="disulfide bond" evidence="7">
    <location>
        <begin position="433"/>
        <end position="497"/>
    </location>
</feature>
<feature type="disulfide bond" evidence="7">
    <location>
        <begin position="461"/>
        <end position="472"/>
    </location>
</feature>
<feature type="domain" description="Saposin B-type" evidence="8">
    <location>
        <begin position="331"/>
        <end position="412"/>
    </location>
</feature>
<dbReference type="AlphaFoldDB" id="A0A6P8QHD4"/>
<dbReference type="GO" id="GO:0005764">
    <property type="term" value="C:lysosome"/>
    <property type="evidence" value="ECO:0007669"/>
    <property type="project" value="UniProtKB-UniRule"/>
</dbReference>
<feature type="domain" description="Saposin B-type" evidence="8">
    <location>
        <begin position="216"/>
        <end position="300"/>
    </location>
</feature>
<keyword evidence="2" id="KW-0964">Secreted</keyword>
<feature type="disulfide bond" evidence="7">
    <location>
        <begin position="223"/>
        <end position="290"/>
    </location>
</feature>
<dbReference type="PIRSF" id="PIRSF002431">
    <property type="entry name" value="Saposin"/>
    <property type="match status" value="1"/>
</dbReference>
<dbReference type="GO" id="GO:0019216">
    <property type="term" value="P:regulation of lipid metabolic process"/>
    <property type="evidence" value="ECO:0007669"/>
    <property type="project" value="UniProtKB-UniRule"/>
</dbReference>
<dbReference type="Pfam" id="PF03489">
    <property type="entry name" value="SapB_2"/>
    <property type="match status" value="3"/>
</dbReference>
<dbReference type="FunCoup" id="A0A6P8QHD4">
    <property type="interactions" value="928"/>
</dbReference>
<reference evidence="11" key="1">
    <citation type="submission" date="2025-08" db="UniProtKB">
        <authorList>
            <consortium name="RefSeq"/>
        </authorList>
    </citation>
    <scope>IDENTIFICATION</scope>
</reference>
<dbReference type="OrthoDB" id="69496at2759"/>
<gene>
    <name evidence="11" type="primary">LOC117359496</name>
</gene>
<evidence type="ECO:0000256" key="1">
    <source>
        <dbReference type="ARBA" id="ARBA00004613"/>
    </source>
</evidence>
<keyword evidence="10" id="KW-1185">Reference proteome</keyword>
<dbReference type="PRINTS" id="PR01797">
    <property type="entry name" value="SAPOSIN"/>
</dbReference>
<dbReference type="Gene3D" id="1.10.225.10">
    <property type="entry name" value="Saposin-like"/>
    <property type="match status" value="4"/>
</dbReference>
<feature type="disulfide bond" evidence="7">
    <location>
        <begin position="120"/>
        <end position="130"/>
    </location>
</feature>
<feature type="disulfide bond" evidence="7">
    <location>
        <begin position="338"/>
        <end position="402"/>
    </location>
</feature>
<evidence type="ECO:0000256" key="3">
    <source>
        <dbReference type="ARBA" id="ARBA00022729"/>
    </source>
</evidence>
<name>A0A6P8QHD4_GEOSA</name>
<feature type="domain" description="Saposin A-type" evidence="9">
    <location>
        <begin position="509"/>
        <end position="545"/>
    </location>
</feature>
<evidence type="ECO:0000256" key="7">
    <source>
        <dbReference type="PIRSR" id="PIRSR002431-1"/>
    </source>
</evidence>
<dbReference type="InParanoid" id="A0A6P8QHD4"/>
<evidence type="ECO:0000256" key="5">
    <source>
        <dbReference type="ARBA" id="ARBA00023157"/>
    </source>
</evidence>
<dbReference type="InterPro" id="IPR011001">
    <property type="entry name" value="Saposin-like"/>
</dbReference>
<dbReference type="SUPFAM" id="SSF47862">
    <property type="entry name" value="Saposin"/>
    <property type="match status" value="4"/>
</dbReference>
<dbReference type="SMART" id="SM00162">
    <property type="entry name" value="SAPA"/>
    <property type="match status" value="2"/>
</dbReference>
<dbReference type="FunFam" id="1.10.225.10:FF:000002">
    <property type="entry name" value="prosaposin isoform X2"/>
    <property type="match status" value="3"/>
</dbReference>
<feature type="domain" description="Saposin B-type" evidence="8">
    <location>
        <begin position="85"/>
        <end position="166"/>
    </location>
</feature>
<dbReference type="GeneID" id="117359496"/>
<evidence type="ECO:0000259" key="8">
    <source>
        <dbReference type="PROSITE" id="PS50015"/>
    </source>
</evidence>
<accession>A0A6P8QHD4</accession>
<keyword evidence="6" id="KW-0325">Glycoprotein</keyword>
<sequence length="545" mass="61778">MRSDFKVFVLAHGRHWRDGSPRERDMKQLLLLLPALLTGVVALPLLGKEQCAKGPEIWCQNIHTASQCGAVNHCQQMVWNKPTVKTMPCEICKEVLNVLKLYLKDNQTEIIIVEYFDKLCEFFPKEASVCKDYVNQYLSLLLDMLKKELDDPSATCSALGLCKSLQQHLASVNQHQQLQSNEIPEVDMSQVVSPFLANVPLLLYPQEMPEQKFQGDDKICKDCVQFLTDFQEAVRTNSSFVDITIAQIKKGCDELPPGIVDMCKSYITQYSAVVIQLVMLKEDQKPVELCCMGGFCPALKSVPLQTLVPAKVHHSVKEDIAEKNNMLLVKLSPECIICELLMKELDKLLENNRTEESIKQALDRVCSFLPKPTSEQCMDFVNIYTDFIIKILLEEASPGLVCSTLGCCPKNKLFLVERITPEQLRSGEFCTVCKLIVNYIDILLEKNATQEKIENALHKVCNFLQSSAQEQCNQLVTQYYVEILQLLLQIIDPEFVCSKLHTCVSVKKPMLGSEDCVWGPGYWCKSIETAARCNAVEHCKRHVWN</sequence>
<evidence type="ECO:0000256" key="6">
    <source>
        <dbReference type="ARBA" id="ARBA00023180"/>
    </source>
</evidence>
<keyword evidence="5 7" id="KW-1015">Disulfide bond</keyword>
<evidence type="ECO:0000256" key="4">
    <source>
        <dbReference type="ARBA" id="ARBA00022737"/>
    </source>
</evidence>
<feature type="disulfide bond" evidence="7">
    <location>
        <begin position="89"/>
        <end position="162"/>
    </location>
</feature>
<evidence type="ECO:0000256" key="2">
    <source>
        <dbReference type="ARBA" id="ARBA00022525"/>
    </source>
</evidence>
<dbReference type="PANTHER" id="PTHR11480:SF3">
    <property type="entry name" value="BCDNA.GH08312"/>
    <property type="match status" value="1"/>
</dbReference>
<dbReference type="GO" id="GO:0007193">
    <property type="term" value="P:adenylate cyclase-inhibiting G protein-coupled receptor signaling pathway"/>
    <property type="evidence" value="ECO:0007669"/>
    <property type="project" value="UniProtKB-UniRule"/>
</dbReference>
<dbReference type="InterPro" id="IPR008138">
    <property type="entry name" value="SapB_2"/>
</dbReference>
<dbReference type="InterPro" id="IPR008373">
    <property type="entry name" value="Saposin"/>
</dbReference>
<keyword evidence="3" id="KW-0732">Signal</keyword>
<protein>
    <submittedName>
        <fullName evidence="11">Prosaposin-like isoform X1</fullName>
    </submittedName>
</protein>
<dbReference type="InterPro" id="IPR051428">
    <property type="entry name" value="Sphingo_Act-Surfact_Prot"/>
</dbReference>
<dbReference type="PANTHER" id="PTHR11480">
    <property type="entry name" value="SAPOSIN-RELATED"/>
    <property type="match status" value="1"/>
</dbReference>
<dbReference type="Pfam" id="PF02199">
    <property type="entry name" value="SapA"/>
    <property type="match status" value="2"/>
</dbReference>
<evidence type="ECO:0000313" key="11">
    <source>
        <dbReference type="RefSeq" id="XP_033798277.1"/>
    </source>
</evidence>
<evidence type="ECO:0000313" key="10">
    <source>
        <dbReference type="Proteomes" id="UP000515159"/>
    </source>
</evidence>
<dbReference type="Pfam" id="PF05184">
    <property type="entry name" value="SapB_1"/>
    <property type="match status" value="3"/>
</dbReference>
<dbReference type="GO" id="GO:0005576">
    <property type="term" value="C:extracellular region"/>
    <property type="evidence" value="ECO:0007669"/>
    <property type="project" value="UniProtKB-SubCell"/>
</dbReference>
<dbReference type="InterPro" id="IPR021165">
    <property type="entry name" value="Saposin_chordata"/>
</dbReference>
<feature type="disulfide bond" evidence="7">
    <location>
        <begin position="335"/>
        <end position="408"/>
    </location>
</feature>
<evidence type="ECO:0000259" key="9">
    <source>
        <dbReference type="PROSITE" id="PS51110"/>
    </source>
</evidence>
<feature type="disulfide bond" evidence="7">
    <location>
        <begin position="92"/>
        <end position="156"/>
    </location>
</feature>
<dbReference type="KEGG" id="gsh:117359496"/>
<keyword evidence="4" id="KW-0677">Repeat</keyword>
<dbReference type="GO" id="GO:0016020">
    <property type="term" value="C:membrane"/>
    <property type="evidence" value="ECO:0007669"/>
    <property type="project" value="GOC"/>
</dbReference>
<proteinExistence type="predicted"/>
<feature type="domain" description="Saposin A-type" evidence="9">
    <location>
        <begin position="44"/>
        <end position="84"/>
    </location>
</feature>
<feature type="disulfide bond" evidence="7">
    <location>
        <begin position="252"/>
        <end position="263"/>
    </location>
</feature>
<dbReference type="PROSITE" id="PS51110">
    <property type="entry name" value="SAP_A"/>
    <property type="match status" value="2"/>
</dbReference>
<dbReference type="PROSITE" id="PS50015">
    <property type="entry name" value="SAP_B"/>
    <property type="match status" value="4"/>
</dbReference>
<feature type="disulfide bond" evidence="7">
    <location>
        <begin position="366"/>
        <end position="377"/>
    </location>
</feature>
<dbReference type="InterPro" id="IPR003119">
    <property type="entry name" value="SAP_A"/>
</dbReference>
<comment type="subcellular location">
    <subcellularLocation>
        <location evidence="1">Secreted</location>
    </subcellularLocation>
</comment>
<dbReference type="InterPro" id="IPR007856">
    <property type="entry name" value="SapB_1"/>
</dbReference>
<feature type="disulfide bond" evidence="7">
    <location>
        <begin position="430"/>
        <end position="503"/>
    </location>
</feature>
<feature type="domain" description="Saposin B-type" evidence="8">
    <location>
        <begin position="426"/>
        <end position="507"/>
    </location>
</feature>